<dbReference type="PANTHER" id="PTHR10271">
    <property type="entry name" value="INTERFERON-INDUCED PROTEIN WITH TETRATRICOPEPTIDE REPEATS"/>
    <property type="match status" value="1"/>
</dbReference>
<dbReference type="InterPro" id="IPR011990">
    <property type="entry name" value="TPR-like_helical_dom_sf"/>
</dbReference>
<dbReference type="GO" id="GO:0005829">
    <property type="term" value="C:cytosol"/>
    <property type="evidence" value="ECO:0007669"/>
    <property type="project" value="TreeGrafter"/>
</dbReference>
<dbReference type="PANTHER" id="PTHR10271:SF4">
    <property type="entry name" value="INTERFERON-INDUCED PROTEIN WITH TETRATRICOPEPTIDE REPEATS 2"/>
    <property type="match status" value="1"/>
</dbReference>
<evidence type="ECO:0000313" key="9">
    <source>
        <dbReference type="RefSeq" id="XP_006737056.1"/>
    </source>
</evidence>
<keyword evidence="1" id="KW-0399">Innate immunity</keyword>
<dbReference type="GO" id="GO:0051607">
    <property type="term" value="P:defense response to virus"/>
    <property type="evidence" value="ECO:0007669"/>
    <property type="project" value="UniProtKB-KW"/>
</dbReference>
<dbReference type="InterPro" id="IPR019734">
    <property type="entry name" value="TPR_rpt"/>
</dbReference>
<dbReference type="RefSeq" id="XP_006737056.1">
    <property type="nucleotide sequence ID" value="XM_006736993.2"/>
</dbReference>
<dbReference type="SUPFAM" id="SSF48452">
    <property type="entry name" value="TPR-like"/>
    <property type="match status" value="3"/>
</dbReference>
<name>A0A2U3Y053_LEPWE</name>
<evidence type="ECO:0000256" key="3">
    <source>
        <dbReference type="ARBA" id="ARBA00022803"/>
    </source>
</evidence>
<keyword evidence="8" id="KW-1185">Reference proteome</keyword>
<dbReference type="PROSITE" id="PS50005">
    <property type="entry name" value="TPR"/>
    <property type="match status" value="1"/>
</dbReference>
<comment type="similarity">
    <text evidence="6">Belongs to the IFIT family.</text>
</comment>
<evidence type="ECO:0000313" key="8">
    <source>
        <dbReference type="Proteomes" id="UP000245341"/>
    </source>
</evidence>
<evidence type="ECO:0000256" key="6">
    <source>
        <dbReference type="ARBA" id="ARBA00038336"/>
    </source>
</evidence>
<evidence type="ECO:0000256" key="4">
    <source>
        <dbReference type="ARBA" id="ARBA00022859"/>
    </source>
</evidence>
<dbReference type="GeneID" id="102747482"/>
<dbReference type="GO" id="GO:0045087">
    <property type="term" value="P:innate immune response"/>
    <property type="evidence" value="ECO:0007669"/>
    <property type="project" value="UniProtKB-KW"/>
</dbReference>
<keyword evidence="5" id="KW-0051">Antiviral defense</keyword>
<keyword evidence="4" id="KW-0391">Immunity</keyword>
<dbReference type="FunFam" id="1.25.40.10:FF:000036">
    <property type="entry name" value="interferon-induced protein with tetratricopeptide repeats 5"/>
    <property type="match status" value="1"/>
</dbReference>
<dbReference type="STRING" id="9713.A0A2U3Y053"/>
<proteinExistence type="inferred from homology"/>
<keyword evidence="3 7" id="KW-0802">TPR repeat</keyword>
<dbReference type="Gene3D" id="1.25.40.10">
    <property type="entry name" value="Tetratricopeptide repeat domain"/>
    <property type="match status" value="3"/>
</dbReference>
<dbReference type="OrthoDB" id="10043504at2759"/>
<dbReference type="AlphaFoldDB" id="A0A2U3Y053"/>
<dbReference type="Pfam" id="PF13181">
    <property type="entry name" value="TPR_8"/>
    <property type="match status" value="1"/>
</dbReference>
<sequence>MIFGQLMIFNLISEVIQDKVSVCESTRTALENCLRQLKCHFTWNLAEPGKSLDDFEDKVCNATEFQDNEFRTTVFNLLAYIEQQRGHSEAALERLRQAEELIQREHPDQAETRSLVTWGNYAWVYYHLGRHADAQMYVDKVRRVCEKSRSPYRMESPALDFEEGWARLQCGGRHHERAKVCFEKALEKEPKNPEFASGLAIASYRLDTWLQPQNPIDPLRRAIQLNPNNQYAKVLLALKLLKMNEEGEGDRLVEEALKGAPCSTDVLCGAAKLYQRKGALDKAIELLRKALEGMPNNASLHWHMGCLCRTKVLEMLQGTGKNESGNREKLQEAIGQAVHHLKRVDEANADFPCVCSYLACLYAQASQYDHAEHYFQKEFSKALSPGARQVLHLRYGNFQLYQMKSEDKAIHHFIQGVKIDLESKEKEKMKNKLQKIALIRLSKNEADSIALHLLAFLQELSGDMRPAEENPERRLDSGSFLCSASFAKE</sequence>
<gene>
    <name evidence="9" type="primary">LOC102747482</name>
</gene>
<dbReference type="Proteomes" id="UP000245341">
    <property type="component" value="Unplaced"/>
</dbReference>
<evidence type="ECO:0000256" key="1">
    <source>
        <dbReference type="ARBA" id="ARBA00022588"/>
    </source>
</evidence>
<organism evidence="8 9">
    <name type="scientific">Leptonychotes weddellii</name>
    <name type="common">Weddell seal</name>
    <name type="synonym">Otaria weddellii</name>
    <dbReference type="NCBI Taxonomy" id="9713"/>
    <lineage>
        <taxon>Eukaryota</taxon>
        <taxon>Metazoa</taxon>
        <taxon>Chordata</taxon>
        <taxon>Craniata</taxon>
        <taxon>Vertebrata</taxon>
        <taxon>Euteleostomi</taxon>
        <taxon>Mammalia</taxon>
        <taxon>Eutheria</taxon>
        <taxon>Laurasiatheria</taxon>
        <taxon>Carnivora</taxon>
        <taxon>Caniformia</taxon>
        <taxon>Pinnipedia</taxon>
        <taxon>Phocidae</taxon>
        <taxon>Monachinae</taxon>
        <taxon>Lobodontini</taxon>
        <taxon>Leptonychotes</taxon>
    </lineage>
</organism>
<dbReference type="SMART" id="SM00028">
    <property type="entry name" value="TPR"/>
    <property type="match status" value="5"/>
</dbReference>
<dbReference type="KEGG" id="lww:102747482"/>
<evidence type="ECO:0000256" key="7">
    <source>
        <dbReference type="PROSITE-ProRule" id="PRU00339"/>
    </source>
</evidence>
<evidence type="ECO:0000256" key="2">
    <source>
        <dbReference type="ARBA" id="ARBA00022737"/>
    </source>
</evidence>
<evidence type="ECO:0000256" key="5">
    <source>
        <dbReference type="ARBA" id="ARBA00023118"/>
    </source>
</evidence>
<reference evidence="9" key="1">
    <citation type="submission" date="2025-08" db="UniProtKB">
        <authorList>
            <consortium name="RefSeq"/>
        </authorList>
    </citation>
    <scope>IDENTIFICATION</scope>
    <source>
        <tissue evidence="9">Liver</tissue>
    </source>
</reference>
<accession>A0A2U3Y053</accession>
<protein>
    <submittedName>
        <fullName evidence="9">Interferon-induced protein with tetratricopeptide repeats 2-like</fullName>
    </submittedName>
</protein>
<keyword evidence="2" id="KW-0677">Repeat</keyword>
<feature type="repeat" description="TPR" evidence="7">
    <location>
        <begin position="264"/>
        <end position="297"/>
    </location>
</feature>